<keyword evidence="1" id="KW-0732">Signal</keyword>
<feature type="signal peptide" evidence="1">
    <location>
        <begin position="1"/>
        <end position="22"/>
    </location>
</feature>
<gene>
    <name evidence="2" type="ORF">POSPLADRAFT_1101192</name>
</gene>
<name>A0A1X6MV93_9APHY</name>
<dbReference type="STRING" id="670580.A0A1X6MV93"/>
<evidence type="ECO:0000313" key="2">
    <source>
        <dbReference type="EMBL" id="OSX60288.1"/>
    </source>
</evidence>
<reference evidence="2 3" key="1">
    <citation type="submission" date="2017-04" db="EMBL/GenBank/DDBJ databases">
        <title>Genome Sequence of the Model Brown-Rot Fungus Postia placenta SB12.</title>
        <authorList>
            <consortium name="DOE Joint Genome Institute"/>
            <person name="Gaskell J."/>
            <person name="Kersten P."/>
            <person name="Larrondo L.F."/>
            <person name="Canessa P."/>
            <person name="Martinez D."/>
            <person name="Hibbett D."/>
            <person name="Schmoll M."/>
            <person name="Kubicek C.P."/>
            <person name="Martinez A.T."/>
            <person name="Yadav J."/>
            <person name="Master E."/>
            <person name="Magnuson J.K."/>
            <person name="James T."/>
            <person name="Yaver D."/>
            <person name="Berka R."/>
            <person name="Labutti K."/>
            <person name="Lipzen A."/>
            <person name="Aerts A."/>
            <person name="Barry K."/>
            <person name="Henrissat B."/>
            <person name="Blanchette R."/>
            <person name="Grigoriev I."/>
            <person name="Cullen D."/>
        </authorList>
    </citation>
    <scope>NUCLEOTIDE SEQUENCE [LARGE SCALE GENOMIC DNA]</scope>
    <source>
        <strain evidence="2 3">MAD-698-R-SB12</strain>
    </source>
</reference>
<dbReference type="Proteomes" id="UP000194127">
    <property type="component" value="Unassembled WGS sequence"/>
</dbReference>
<feature type="chain" id="PRO_5010877174" description="Hydrophobin" evidence="1">
    <location>
        <begin position="23"/>
        <end position="71"/>
    </location>
</feature>
<dbReference type="PANTHER" id="PTHR37475:SF1">
    <property type="entry name" value="ZYGOTE-SPECIFIC PROTEIN"/>
    <property type="match status" value="1"/>
</dbReference>
<proteinExistence type="predicted"/>
<accession>A0A1X6MV93</accession>
<dbReference type="GeneID" id="36328157"/>
<feature type="non-terminal residue" evidence="2">
    <location>
        <position position="71"/>
    </location>
</feature>
<protein>
    <recommendedName>
        <fullName evidence="4">Hydrophobin</fullName>
    </recommendedName>
</protein>
<evidence type="ECO:0000313" key="3">
    <source>
        <dbReference type="Proteomes" id="UP000194127"/>
    </source>
</evidence>
<dbReference type="EMBL" id="KZ110600">
    <property type="protein sequence ID" value="OSX60288.1"/>
    <property type="molecule type" value="Genomic_DNA"/>
</dbReference>
<dbReference type="RefSeq" id="XP_024337082.1">
    <property type="nucleotide sequence ID" value="XM_024483208.1"/>
</dbReference>
<evidence type="ECO:0000256" key="1">
    <source>
        <dbReference type="SAM" id="SignalP"/>
    </source>
</evidence>
<dbReference type="AlphaFoldDB" id="A0A1X6MV93"/>
<keyword evidence="3" id="KW-1185">Reference proteome</keyword>
<dbReference type="PANTHER" id="PTHR37475">
    <property type="entry name" value="ZYGOTE-SPECIFIC CLASS V COPY B GENE PROTEIN"/>
    <property type="match status" value="1"/>
</dbReference>
<organism evidence="2 3">
    <name type="scientific">Postia placenta MAD-698-R-SB12</name>
    <dbReference type="NCBI Taxonomy" id="670580"/>
    <lineage>
        <taxon>Eukaryota</taxon>
        <taxon>Fungi</taxon>
        <taxon>Dikarya</taxon>
        <taxon>Basidiomycota</taxon>
        <taxon>Agaricomycotina</taxon>
        <taxon>Agaricomycetes</taxon>
        <taxon>Polyporales</taxon>
        <taxon>Adustoporiaceae</taxon>
        <taxon>Rhodonia</taxon>
    </lineage>
</organism>
<dbReference type="OrthoDB" id="10063670at2759"/>
<evidence type="ECO:0008006" key="4">
    <source>
        <dbReference type="Google" id="ProtNLM"/>
    </source>
</evidence>
<sequence>MKFTVAAVFAALALMGASPVGAGPNAYGICQSGCNKVAVACHAAGGLQFGTVLAAAALATIIACNPALEGC</sequence>